<evidence type="ECO:0008006" key="5">
    <source>
        <dbReference type="Google" id="ProtNLM"/>
    </source>
</evidence>
<keyword evidence="4" id="KW-1185">Reference proteome</keyword>
<reference evidence="3 4" key="1">
    <citation type="submission" date="2024-05" db="EMBL/GenBank/DDBJ databases">
        <title>Sphingomonas sp. HF-S3 16S ribosomal RNA gene Genome sequencing and assembly.</title>
        <authorList>
            <person name="Lee H."/>
        </authorList>
    </citation>
    <scope>NUCLEOTIDE SEQUENCE [LARGE SCALE GENOMIC DNA]</scope>
    <source>
        <strain evidence="3 4">HF-S3</strain>
    </source>
</reference>
<comment type="caution">
    <text evidence="3">The sequence shown here is derived from an EMBL/GenBank/DDBJ whole genome shotgun (WGS) entry which is preliminary data.</text>
</comment>
<evidence type="ECO:0000256" key="1">
    <source>
        <dbReference type="SAM" id="MobiDB-lite"/>
    </source>
</evidence>
<dbReference type="EMBL" id="JBDIZK010000019">
    <property type="protein sequence ID" value="MEN3749863.1"/>
    <property type="molecule type" value="Genomic_DNA"/>
</dbReference>
<feature type="signal peptide" evidence="2">
    <location>
        <begin position="1"/>
        <end position="23"/>
    </location>
</feature>
<evidence type="ECO:0000313" key="4">
    <source>
        <dbReference type="Proteomes" id="UP001427805"/>
    </source>
</evidence>
<feature type="compositionally biased region" description="Pro residues" evidence="1">
    <location>
        <begin position="33"/>
        <end position="43"/>
    </location>
</feature>
<gene>
    <name evidence="3" type="ORF">TPR58_22010</name>
</gene>
<accession>A0ABV0BFI9</accession>
<dbReference type="Proteomes" id="UP001427805">
    <property type="component" value="Unassembled WGS sequence"/>
</dbReference>
<dbReference type="PROSITE" id="PS51257">
    <property type="entry name" value="PROKAR_LIPOPROTEIN"/>
    <property type="match status" value="1"/>
</dbReference>
<name>A0ABV0BFI9_9SPHN</name>
<dbReference type="RefSeq" id="WP_346248914.1">
    <property type="nucleotide sequence ID" value="NZ_JBDIZK010000019.1"/>
</dbReference>
<evidence type="ECO:0000256" key="2">
    <source>
        <dbReference type="SAM" id="SignalP"/>
    </source>
</evidence>
<sequence length="127" mass="13238">MKASLRLFTAVLTLAALSACVPAAEKPARATRPGPPPPPPPPSAMAAGLGRVMGQTGPRLIATLGKPTIDFTEGAGRKLQFAGPICVLDAYLYPRGRSEPVVTHVDARQRDGKPIDQASCVAALTKR</sequence>
<protein>
    <recommendedName>
        <fullName evidence="5">Lipoprotein</fullName>
    </recommendedName>
</protein>
<evidence type="ECO:0000313" key="3">
    <source>
        <dbReference type="EMBL" id="MEN3749863.1"/>
    </source>
</evidence>
<proteinExistence type="predicted"/>
<organism evidence="3 4">
    <name type="scientific">Sphingomonas rustica</name>
    <dbReference type="NCBI Taxonomy" id="3103142"/>
    <lineage>
        <taxon>Bacteria</taxon>
        <taxon>Pseudomonadati</taxon>
        <taxon>Pseudomonadota</taxon>
        <taxon>Alphaproteobacteria</taxon>
        <taxon>Sphingomonadales</taxon>
        <taxon>Sphingomonadaceae</taxon>
        <taxon>Sphingomonas</taxon>
    </lineage>
</organism>
<keyword evidence="2" id="KW-0732">Signal</keyword>
<feature type="region of interest" description="Disordered" evidence="1">
    <location>
        <begin position="24"/>
        <end position="49"/>
    </location>
</feature>
<feature type="chain" id="PRO_5046474323" description="Lipoprotein" evidence="2">
    <location>
        <begin position="24"/>
        <end position="127"/>
    </location>
</feature>